<dbReference type="AlphaFoldDB" id="B4JSU8"/>
<dbReference type="Pfam" id="PF00188">
    <property type="entry name" value="CAP"/>
    <property type="match status" value="1"/>
</dbReference>
<evidence type="ECO:0000256" key="2">
    <source>
        <dbReference type="ARBA" id="ARBA00009923"/>
    </source>
</evidence>
<dbReference type="FunFam" id="3.40.33.10:FF:000007">
    <property type="entry name" value="Venom allergen"/>
    <property type="match status" value="1"/>
</dbReference>
<evidence type="ECO:0000313" key="8">
    <source>
        <dbReference type="EMBL" id="EDV94838.1"/>
    </source>
</evidence>
<name>B4JSU8_DROGR</name>
<feature type="signal peptide" evidence="6">
    <location>
        <begin position="1"/>
        <end position="16"/>
    </location>
</feature>
<gene>
    <name evidence="8" type="primary">Dgri\GH17451</name>
    <name evidence="8" type="ORF">Dgri_GH17451</name>
</gene>
<feature type="domain" description="SCP" evidence="7">
    <location>
        <begin position="59"/>
        <end position="220"/>
    </location>
</feature>
<proteinExistence type="inferred from homology"/>
<dbReference type="InParanoid" id="B4JSU8"/>
<dbReference type="InterPro" id="IPR001283">
    <property type="entry name" value="CRISP-related"/>
</dbReference>
<dbReference type="PIRSF" id="PIRSF038921">
    <property type="entry name" value="P14a"/>
    <property type="match status" value="1"/>
</dbReference>
<dbReference type="OMA" id="CKFAENY"/>
<keyword evidence="4 6" id="KW-0732">Signal</keyword>
<organism evidence="9">
    <name type="scientific">Drosophila grimshawi</name>
    <name type="common">Hawaiian fruit fly</name>
    <name type="synonym">Idiomyia grimshawi</name>
    <dbReference type="NCBI Taxonomy" id="7222"/>
    <lineage>
        <taxon>Eukaryota</taxon>
        <taxon>Metazoa</taxon>
        <taxon>Ecdysozoa</taxon>
        <taxon>Arthropoda</taxon>
        <taxon>Hexapoda</taxon>
        <taxon>Insecta</taxon>
        <taxon>Pterygota</taxon>
        <taxon>Neoptera</taxon>
        <taxon>Endopterygota</taxon>
        <taxon>Diptera</taxon>
        <taxon>Brachycera</taxon>
        <taxon>Muscomorpha</taxon>
        <taxon>Ephydroidea</taxon>
        <taxon>Drosophilidae</taxon>
        <taxon>Drosophila</taxon>
        <taxon>Hawaiian Drosophila</taxon>
    </lineage>
</organism>
<evidence type="ECO:0000259" key="7">
    <source>
        <dbReference type="SMART" id="SM00198"/>
    </source>
</evidence>
<dbReference type="EMBL" id="CH916373">
    <property type="protein sequence ID" value="EDV94838.1"/>
    <property type="molecule type" value="Genomic_DNA"/>
</dbReference>
<comment type="subcellular location">
    <subcellularLocation>
        <location evidence="1">Secreted</location>
    </subcellularLocation>
</comment>
<dbReference type="KEGG" id="dgr:6567439"/>
<dbReference type="HOGENOM" id="CLU_035730_7_0_1"/>
<dbReference type="InterPro" id="IPR035940">
    <property type="entry name" value="CAP_sf"/>
</dbReference>
<evidence type="ECO:0000256" key="3">
    <source>
        <dbReference type="ARBA" id="ARBA00022525"/>
    </source>
</evidence>
<dbReference type="Gene3D" id="3.40.33.10">
    <property type="entry name" value="CAP"/>
    <property type="match status" value="1"/>
</dbReference>
<dbReference type="GO" id="GO:0005576">
    <property type="term" value="C:extracellular region"/>
    <property type="evidence" value="ECO:0007669"/>
    <property type="project" value="UniProtKB-SubCell"/>
</dbReference>
<accession>B4JSU8</accession>
<dbReference type="InterPro" id="IPR034763">
    <property type="entry name" value="P14a_insect"/>
</dbReference>
<comment type="similarity">
    <text evidence="2">Belongs to the CRISP family.</text>
</comment>
<keyword evidence="3" id="KW-0964">Secreted</keyword>
<evidence type="ECO:0000256" key="6">
    <source>
        <dbReference type="SAM" id="SignalP"/>
    </source>
</evidence>
<dbReference type="SUPFAM" id="SSF55797">
    <property type="entry name" value="PR-1-like"/>
    <property type="match status" value="1"/>
</dbReference>
<dbReference type="PhylomeDB" id="B4JSU8"/>
<reference evidence="8 9" key="1">
    <citation type="journal article" date="2007" name="Nature">
        <title>Evolution of genes and genomes on the Drosophila phylogeny.</title>
        <authorList>
            <consortium name="Drosophila 12 Genomes Consortium"/>
            <person name="Clark A.G."/>
            <person name="Eisen M.B."/>
            <person name="Smith D.R."/>
            <person name="Bergman C.M."/>
            <person name="Oliver B."/>
            <person name="Markow T.A."/>
            <person name="Kaufman T.C."/>
            <person name="Kellis M."/>
            <person name="Gelbart W."/>
            <person name="Iyer V.N."/>
            <person name="Pollard D.A."/>
            <person name="Sackton T.B."/>
            <person name="Larracuente A.M."/>
            <person name="Singh N.D."/>
            <person name="Abad J.P."/>
            <person name="Abt D.N."/>
            <person name="Adryan B."/>
            <person name="Aguade M."/>
            <person name="Akashi H."/>
            <person name="Anderson W.W."/>
            <person name="Aquadro C.F."/>
            <person name="Ardell D.H."/>
            <person name="Arguello R."/>
            <person name="Artieri C.G."/>
            <person name="Barbash D.A."/>
            <person name="Barker D."/>
            <person name="Barsanti P."/>
            <person name="Batterham P."/>
            <person name="Batzoglou S."/>
            <person name="Begun D."/>
            <person name="Bhutkar A."/>
            <person name="Blanco E."/>
            <person name="Bosak S.A."/>
            <person name="Bradley R.K."/>
            <person name="Brand A.D."/>
            <person name="Brent M.R."/>
            <person name="Brooks A.N."/>
            <person name="Brown R.H."/>
            <person name="Butlin R.K."/>
            <person name="Caggese C."/>
            <person name="Calvi B.R."/>
            <person name="Bernardo de Carvalho A."/>
            <person name="Caspi A."/>
            <person name="Castrezana S."/>
            <person name="Celniker S.E."/>
            <person name="Chang J.L."/>
            <person name="Chapple C."/>
            <person name="Chatterji S."/>
            <person name="Chinwalla A."/>
            <person name="Civetta A."/>
            <person name="Clifton S.W."/>
            <person name="Comeron J.M."/>
            <person name="Costello J.C."/>
            <person name="Coyne J.A."/>
            <person name="Daub J."/>
            <person name="David R.G."/>
            <person name="Delcher A.L."/>
            <person name="Delehaunty K."/>
            <person name="Do C.B."/>
            <person name="Ebling H."/>
            <person name="Edwards K."/>
            <person name="Eickbush T."/>
            <person name="Evans J.D."/>
            <person name="Filipski A."/>
            <person name="Findeiss S."/>
            <person name="Freyhult E."/>
            <person name="Fulton L."/>
            <person name="Fulton R."/>
            <person name="Garcia A.C."/>
            <person name="Gardiner A."/>
            <person name="Garfield D.A."/>
            <person name="Garvin B.E."/>
            <person name="Gibson G."/>
            <person name="Gilbert D."/>
            <person name="Gnerre S."/>
            <person name="Godfrey J."/>
            <person name="Good R."/>
            <person name="Gotea V."/>
            <person name="Gravely B."/>
            <person name="Greenberg A.J."/>
            <person name="Griffiths-Jones S."/>
            <person name="Gross S."/>
            <person name="Guigo R."/>
            <person name="Gustafson E.A."/>
            <person name="Haerty W."/>
            <person name="Hahn M.W."/>
            <person name="Halligan D.L."/>
            <person name="Halpern A.L."/>
            <person name="Halter G.M."/>
            <person name="Han M.V."/>
            <person name="Heger A."/>
            <person name="Hillier L."/>
            <person name="Hinrichs A.S."/>
            <person name="Holmes I."/>
            <person name="Hoskins R.A."/>
            <person name="Hubisz M.J."/>
            <person name="Hultmark D."/>
            <person name="Huntley M.A."/>
            <person name="Jaffe D.B."/>
            <person name="Jagadeeshan S."/>
            <person name="Jeck W.R."/>
            <person name="Johnson J."/>
            <person name="Jones C.D."/>
            <person name="Jordan W.C."/>
            <person name="Karpen G.H."/>
            <person name="Kataoka E."/>
            <person name="Keightley P.D."/>
            <person name="Kheradpour P."/>
            <person name="Kirkness E.F."/>
            <person name="Koerich L.B."/>
            <person name="Kristiansen K."/>
            <person name="Kudrna D."/>
            <person name="Kulathinal R.J."/>
            <person name="Kumar S."/>
            <person name="Kwok R."/>
            <person name="Lander E."/>
            <person name="Langley C.H."/>
            <person name="Lapoint R."/>
            <person name="Lazzaro B.P."/>
            <person name="Lee S.J."/>
            <person name="Levesque L."/>
            <person name="Li R."/>
            <person name="Lin C.F."/>
            <person name="Lin M.F."/>
            <person name="Lindblad-Toh K."/>
            <person name="Llopart A."/>
            <person name="Long M."/>
            <person name="Low L."/>
            <person name="Lozovsky E."/>
            <person name="Lu J."/>
            <person name="Luo M."/>
            <person name="Machado C.A."/>
            <person name="Makalowski W."/>
            <person name="Marzo M."/>
            <person name="Matsuda M."/>
            <person name="Matzkin L."/>
            <person name="McAllister B."/>
            <person name="McBride C.S."/>
            <person name="McKernan B."/>
            <person name="McKernan K."/>
            <person name="Mendez-Lago M."/>
            <person name="Minx P."/>
            <person name="Mollenhauer M.U."/>
            <person name="Montooth K."/>
            <person name="Mount S.M."/>
            <person name="Mu X."/>
            <person name="Myers E."/>
            <person name="Negre B."/>
            <person name="Newfeld S."/>
            <person name="Nielsen R."/>
            <person name="Noor M.A."/>
            <person name="O'Grady P."/>
            <person name="Pachter L."/>
            <person name="Papaceit M."/>
            <person name="Parisi M.J."/>
            <person name="Parisi M."/>
            <person name="Parts L."/>
            <person name="Pedersen J.S."/>
            <person name="Pesole G."/>
            <person name="Phillippy A.M."/>
            <person name="Ponting C.P."/>
            <person name="Pop M."/>
            <person name="Porcelli D."/>
            <person name="Powell J.R."/>
            <person name="Prohaska S."/>
            <person name="Pruitt K."/>
            <person name="Puig M."/>
            <person name="Quesneville H."/>
            <person name="Ram K.R."/>
            <person name="Rand D."/>
            <person name="Rasmussen M.D."/>
            <person name="Reed L.K."/>
            <person name="Reenan R."/>
            <person name="Reily A."/>
            <person name="Remington K.A."/>
            <person name="Rieger T.T."/>
            <person name="Ritchie M.G."/>
            <person name="Robin C."/>
            <person name="Rogers Y.H."/>
            <person name="Rohde C."/>
            <person name="Rozas J."/>
            <person name="Rubenfield M.J."/>
            <person name="Ruiz A."/>
            <person name="Russo S."/>
            <person name="Salzberg S.L."/>
            <person name="Sanchez-Gracia A."/>
            <person name="Saranga D.J."/>
            <person name="Sato H."/>
            <person name="Schaeffer S.W."/>
            <person name="Schatz M.C."/>
            <person name="Schlenke T."/>
            <person name="Schwartz R."/>
            <person name="Segarra C."/>
            <person name="Singh R.S."/>
            <person name="Sirot L."/>
            <person name="Sirota M."/>
            <person name="Sisneros N.B."/>
            <person name="Smith C.D."/>
            <person name="Smith T.F."/>
            <person name="Spieth J."/>
            <person name="Stage D.E."/>
            <person name="Stark A."/>
            <person name="Stephan W."/>
            <person name="Strausberg R.L."/>
            <person name="Strempel S."/>
            <person name="Sturgill D."/>
            <person name="Sutton G."/>
            <person name="Sutton G.G."/>
            <person name="Tao W."/>
            <person name="Teichmann S."/>
            <person name="Tobari Y.N."/>
            <person name="Tomimura Y."/>
            <person name="Tsolas J.M."/>
            <person name="Valente V.L."/>
            <person name="Venter E."/>
            <person name="Venter J.C."/>
            <person name="Vicario S."/>
            <person name="Vieira F.G."/>
            <person name="Vilella A.J."/>
            <person name="Villasante A."/>
            <person name="Walenz B."/>
            <person name="Wang J."/>
            <person name="Wasserman M."/>
            <person name="Watts T."/>
            <person name="Wilson D."/>
            <person name="Wilson R.K."/>
            <person name="Wing R.A."/>
            <person name="Wolfner M.F."/>
            <person name="Wong A."/>
            <person name="Wong G.K."/>
            <person name="Wu C.I."/>
            <person name="Wu G."/>
            <person name="Yamamoto D."/>
            <person name="Yang H.P."/>
            <person name="Yang S.P."/>
            <person name="Yorke J.A."/>
            <person name="Yoshida K."/>
            <person name="Zdobnov E."/>
            <person name="Zhang P."/>
            <person name="Zhang Y."/>
            <person name="Zimin A.V."/>
            <person name="Baldwin J."/>
            <person name="Abdouelleil A."/>
            <person name="Abdulkadir J."/>
            <person name="Abebe A."/>
            <person name="Abera B."/>
            <person name="Abreu J."/>
            <person name="Acer S.C."/>
            <person name="Aftuck L."/>
            <person name="Alexander A."/>
            <person name="An P."/>
            <person name="Anderson E."/>
            <person name="Anderson S."/>
            <person name="Arachi H."/>
            <person name="Azer M."/>
            <person name="Bachantsang P."/>
            <person name="Barry A."/>
            <person name="Bayul T."/>
            <person name="Berlin A."/>
            <person name="Bessette D."/>
            <person name="Bloom T."/>
            <person name="Blye J."/>
            <person name="Boguslavskiy L."/>
            <person name="Bonnet C."/>
            <person name="Boukhgalter B."/>
            <person name="Bourzgui I."/>
            <person name="Brown A."/>
            <person name="Cahill P."/>
            <person name="Channer S."/>
            <person name="Cheshatsang Y."/>
            <person name="Chuda L."/>
            <person name="Citroen M."/>
            <person name="Collymore A."/>
            <person name="Cooke P."/>
            <person name="Costello M."/>
            <person name="D'Aco K."/>
            <person name="Daza R."/>
            <person name="De Haan G."/>
            <person name="DeGray S."/>
            <person name="DeMaso C."/>
            <person name="Dhargay N."/>
            <person name="Dooley K."/>
            <person name="Dooley E."/>
            <person name="Doricent M."/>
            <person name="Dorje P."/>
            <person name="Dorjee K."/>
            <person name="Dupes A."/>
            <person name="Elong R."/>
            <person name="Falk J."/>
            <person name="Farina A."/>
            <person name="Faro S."/>
            <person name="Ferguson D."/>
            <person name="Fisher S."/>
            <person name="Foley C.D."/>
            <person name="Franke A."/>
            <person name="Friedrich D."/>
            <person name="Gadbois L."/>
            <person name="Gearin G."/>
            <person name="Gearin C.R."/>
            <person name="Giannoukos G."/>
            <person name="Goode T."/>
            <person name="Graham J."/>
            <person name="Grandbois E."/>
            <person name="Grewal S."/>
            <person name="Gyaltsen K."/>
            <person name="Hafez N."/>
            <person name="Hagos B."/>
            <person name="Hall J."/>
            <person name="Henson C."/>
            <person name="Hollinger A."/>
            <person name="Honan T."/>
            <person name="Huard M.D."/>
            <person name="Hughes L."/>
            <person name="Hurhula B."/>
            <person name="Husby M.E."/>
            <person name="Kamat A."/>
            <person name="Kanga B."/>
            <person name="Kashin S."/>
            <person name="Khazanovich D."/>
            <person name="Kisner P."/>
            <person name="Lance K."/>
            <person name="Lara M."/>
            <person name="Lee W."/>
            <person name="Lennon N."/>
            <person name="Letendre F."/>
            <person name="LeVine R."/>
            <person name="Lipovsky A."/>
            <person name="Liu X."/>
            <person name="Liu J."/>
            <person name="Liu S."/>
            <person name="Lokyitsang T."/>
            <person name="Lokyitsang Y."/>
            <person name="Lubonja R."/>
            <person name="Lui A."/>
            <person name="MacDonald P."/>
            <person name="Magnisalis V."/>
            <person name="Maru K."/>
            <person name="Matthews C."/>
            <person name="McCusker W."/>
            <person name="McDonough S."/>
            <person name="Mehta T."/>
            <person name="Meldrim J."/>
            <person name="Meneus L."/>
            <person name="Mihai O."/>
            <person name="Mihalev A."/>
            <person name="Mihova T."/>
            <person name="Mittelman R."/>
            <person name="Mlenga V."/>
            <person name="Montmayeur A."/>
            <person name="Mulrain L."/>
            <person name="Navidi A."/>
            <person name="Naylor J."/>
            <person name="Negash T."/>
            <person name="Nguyen T."/>
            <person name="Nguyen N."/>
            <person name="Nicol R."/>
            <person name="Norbu C."/>
            <person name="Norbu N."/>
            <person name="Novod N."/>
            <person name="O'Neill B."/>
            <person name="Osman S."/>
            <person name="Markiewicz E."/>
            <person name="Oyono O.L."/>
            <person name="Patti C."/>
            <person name="Phunkhang P."/>
            <person name="Pierre F."/>
            <person name="Priest M."/>
            <person name="Raghuraman S."/>
            <person name="Rege F."/>
            <person name="Reyes R."/>
            <person name="Rise C."/>
            <person name="Rogov P."/>
            <person name="Ross K."/>
            <person name="Ryan E."/>
            <person name="Settipalli S."/>
            <person name="Shea T."/>
            <person name="Sherpa N."/>
            <person name="Shi L."/>
            <person name="Shih D."/>
            <person name="Sparrow T."/>
            <person name="Spaulding J."/>
            <person name="Stalker J."/>
            <person name="Stange-Thomann N."/>
            <person name="Stavropoulos S."/>
            <person name="Stone C."/>
            <person name="Strader C."/>
            <person name="Tesfaye S."/>
            <person name="Thomson T."/>
            <person name="Thoulutsang Y."/>
            <person name="Thoulutsang D."/>
            <person name="Topham K."/>
            <person name="Topping I."/>
            <person name="Tsamla T."/>
            <person name="Vassiliev H."/>
            <person name="Vo A."/>
            <person name="Wangchuk T."/>
            <person name="Wangdi T."/>
            <person name="Weiand M."/>
            <person name="Wilkinson J."/>
            <person name="Wilson A."/>
            <person name="Yadav S."/>
            <person name="Young G."/>
            <person name="Yu Q."/>
            <person name="Zembek L."/>
            <person name="Zhong D."/>
            <person name="Zimmer A."/>
            <person name="Zwirko Z."/>
            <person name="Jaffe D.B."/>
            <person name="Alvarez P."/>
            <person name="Brockman W."/>
            <person name="Butler J."/>
            <person name="Chin C."/>
            <person name="Gnerre S."/>
            <person name="Grabherr M."/>
            <person name="Kleber M."/>
            <person name="Mauceli E."/>
            <person name="MacCallum I."/>
        </authorList>
    </citation>
    <scope>NUCLEOTIDE SEQUENCE [LARGE SCALE GENOMIC DNA]</scope>
    <source>
        <strain evidence="9">Tucson 15287-2541.00</strain>
    </source>
</reference>
<dbReference type="CDD" id="cd05380">
    <property type="entry name" value="CAP_euk"/>
    <property type="match status" value="1"/>
</dbReference>
<evidence type="ECO:0000313" key="9">
    <source>
        <dbReference type="Proteomes" id="UP000001070"/>
    </source>
</evidence>
<protein>
    <recommendedName>
        <fullName evidence="5">Venom allergen-1</fullName>
    </recommendedName>
</protein>
<dbReference type="SMART" id="SM00198">
    <property type="entry name" value="SCP"/>
    <property type="match status" value="1"/>
</dbReference>
<sequence length="253" mass="28325">MFTLFVLSLTLSLAFGQTDYCEKDLCSSGTTHIACNNTGGWSSTCPTTPAPYLINMNQALRQDTIDAHNVRRNRLALGNLPGFGPARRMATMRWSPQLASLAELNVKQCVRKRDECHNTDRFRNSGQNIALFAYEGAESSRTNQFLVRQAISNWWLESDFADMTVINNYPSSWSGGQINRFTLMAQQRNIAVGCAAARFFRNNNNQFLFTCYYAVNNVVGQPVYVTGRVGYGCQTGMNVAYPGLCKIDEDFNI</sequence>
<dbReference type="OrthoDB" id="414826at2759"/>
<dbReference type="PANTHER" id="PTHR10334">
    <property type="entry name" value="CYSTEINE-RICH SECRETORY PROTEIN-RELATED"/>
    <property type="match status" value="1"/>
</dbReference>
<dbReference type="Proteomes" id="UP000001070">
    <property type="component" value="Unassembled WGS sequence"/>
</dbReference>
<keyword evidence="9" id="KW-1185">Reference proteome</keyword>
<dbReference type="SMR" id="B4JSU8"/>
<evidence type="ECO:0000256" key="4">
    <source>
        <dbReference type="ARBA" id="ARBA00022729"/>
    </source>
</evidence>
<dbReference type="eggNOG" id="KOG3017">
    <property type="taxonomic scope" value="Eukaryota"/>
</dbReference>
<evidence type="ECO:0000256" key="5">
    <source>
        <dbReference type="ARBA" id="ARBA00068306"/>
    </source>
</evidence>
<dbReference type="InterPro" id="IPR014044">
    <property type="entry name" value="CAP_dom"/>
</dbReference>
<evidence type="ECO:0000256" key="1">
    <source>
        <dbReference type="ARBA" id="ARBA00004613"/>
    </source>
</evidence>
<feature type="chain" id="PRO_5002809840" description="Venom allergen-1" evidence="6">
    <location>
        <begin position="17"/>
        <end position="253"/>
    </location>
</feature>